<protein>
    <submittedName>
        <fullName evidence="3">Uncharacterized protein</fullName>
    </submittedName>
</protein>
<dbReference type="EMBL" id="BTGU01000015">
    <property type="protein sequence ID" value="GMN42826.1"/>
    <property type="molecule type" value="Genomic_DNA"/>
</dbReference>
<dbReference type="Proteomes" id="UP001187192">
    <property type="component" value="Unassembled WGS sequence"/>
</dbReference>
<sequence length="113" mass="13115">MGTNKERNIGSDKEFKYKTLKKSIFWFVLFLVSLAGGLTLTWWRFKYQPNNRQLWMVPFSLLLLVTPAIVWFSLVFSDICTVKNNDQNVMISRETQSAPSLQDGSNIHADPER</sequence>
<evidence type="ECO:0000256" key="1">
    <source>
        <dbReference type="SAM" id="MobiDB-lite"/>
    </source>
</evidence>
<feature type="transmembrane region" description="Helical" evidence="2">
    <location>
        <begin position="55"/>
        <end position="76"/>
    </location>
</feature>
<proteinExistence type="predicted"/>
<dbReference type="Pfam" id="PF16594">
    <property type="entry name" value="ATP-synt_Z"/>
    <property type="match status" value="1"/>
</dbReference>
<evidence type="ECO:0000313" key="4">
    <source>
        <dbReference type="Proteomes" id="UP001187192"/>
    </source>
</evidence>
<dbReference type="InterPro" id="IPR032238">
    <property type="entry name" value="ATP-synth_Z"/>
</dbReference>
<feature type="transmembrane region" description="Helical" evidence="2">
    <location>
        <begin position="24"/>
        <end position="43"/>
    </location>
</feature>
<dbReference type="PANTHER" id="PTHR35165">
    <property type="entry name" value="OS08G0113900 PROTEIN"/>
    <property type="match status" value="1"/>
</dbReference>
<dbReference type="AlphaFoldDB" id="A0AA88AF93"/>
<keyword evidence="4" id="KW-1185">Reference proteome</keyword>
<accession>A0AA88AF93</accession>
<evidence type="ECO:0000256" key="2">
    <source>
        <dbReference type="SAM" id="Phobius"/>
    </source>
</evidence>
<feature type="compositionally biased region" description="Polar residues" evidence="1">
    <location>
        <begin position="93"/>
        <end position="105"/>
    </location>
</feature>
<keyword evidence="2" id="KW-1133">Transmembrane helix</keyword>
<keyword evidence="2" id="KW-0472">Membrane</keyword>
<gene>
    <name evidence="3" type="ORF">TIFTF001_012034</name>
</gene>
<keyword evidence="2" id="KW-0812">Transmembrane</keyword>
<feature type="region of interest" description="Disordered" evidence="1">
    <location>
        <begin position="93"/>
        <end position="113"/>
    </location>
</feature>
<organism evidence="3 4">
    <name type="scientific">Ficus carica</name>
    <name type="common">Common fig</name>
    <dbReference type="NCBI Taxonomy" id="3494"/>
    <lineage>
        <taxon>Eukaryota</taxon>
        <taxon>Viridiplantae</taxon>
        <taxon>Streptophyta</taxon>
        <taxon>Embryophyta</taxon>
        <taxon>Tracheophyta</taxon>
        <taxon>Spermatophyta</taxon>
        <taxon>Magnoliopsida</taxon>
        <taxon>eudicotyledons</taxon>
        <taxon>Gunneridae</taxon>
        <taxon>Pentapetalae</taxon>
        <taxon>rosids</taxon>
        <taxon>fabids</taxon>
        <taxon>Rosales</taxon>
        <taxon>Moraceae</taxon>
        <taxon>Ficeae</taxon>
        <taxon>Ficus</taxon>
    </lineage>
</organism>
<evidence type="ECO:0000313" key="3">
    <source>
        <dbReference type="EMBL" id="GMN42826.1"/>
    </source>
</evidence>
<name>A0AA88AF93_FICCA</name>
<dbReference type="PANTHER" id="PTHR35165:SF1">
    <property type="entry name" value="OS04G0577375 PROTEIN"/>
    <property type="match status" value="1"/>
</dbReference>
<reference evidence="3" key="1">
    <citation type="submission" date="2023-07" db="EMBL/GenBank/DDBJ databases">
        <title>draft genome sequence of fig (Ficus carica).</title>
        <authorList>
            <person name="Takahashi T."/>
            <person name="Nishimura K."/>
        </authorList>
    </citation>
    <scope>NUCLEOTIDE SEQUENCE</scope>
</reference>
<comment type="caution">
    <text evidence="3">The sequence shown here is derived from an EMBL/GenBank/DDBJ whole genome shotgun (WGS) entry which is preliminary data.</text>
</comment>